<keyword evidence="4" id="KW-0234">DNA repair</keyword>
<dbReference type="EC" id="3.1.22.-" evidence="4"/>
<sequence>MGYPKEHILKAFREIAEPSNRDISSLWPSVLCLLREDDVYGFPLKSQSARKDFHTKPTTNETNEQVMGSSQEGAHRMKFGSAESAPNSITLRACSSSIMVSSHEGGDRLMSSSAESAPNSFTMRACSSSARAKIRRLPVGDGIWIARHKFFSNEYMLNFIVERKNNDDLRCSIRDNRYKDQKLRLLRCGLKKLIYLVEGDPNSSEAAESIKTACFTTEVLEGFDVQRASSLSDTLKKYGHLTQAITQYFKSQIPEEHCKDTRVCPTFNEFIKGCQDLDKMTVSDVFAIQLMQGKRRTVLQTKDSFPALVNRLLVTKSESHEFLPVENANGMIDETKQLLYEMNLKCRAFSPDNSGVLSFCTVFVSVEPATRLQAQELQQLITVLLEFMAVCKHAIRIQNSFREAIVGLSSLNGIFCEVVKEVEEIMKGLSPVMFEDFVKPFQINLEEDSPLPHNDGLWSFTFEDTDGRSLEYFASLLCLNIVYQNWRKKHLSNLSDPLI</sequence>
<keyword evidence="4" id="KW-0227">DNA damage</keyword>
<dbReference type="GO" id="GO:0003677">
    <property type="term" value="F:DNA binding"/>
    <property type="evidence" value="ECO:0007669"/>
    <property type="project" value="UniProtKB-UniRule"/>
</dbReference>
<dbReference type="GO" id="GO:0005634">
    <property type="term" value="C:nucleus"/>
    <property type="evidence" value="ECO:0007669"/>
    <property type="project" value="UniProtKB-SubCell"/>
</dbReference>
<name>A0A8K0DTY6_9ROSA</name>
<dbReference type="InterPro" id="IPR011335">
    <property type="entry name" value="Restrct_endonuc-II-like"/>
</dbReference>
<dbReference type="Pfam" id="PF02732">
    <property type="entry name" value="ERCC4"/>
    <property type="match status" value="1"/>
</dbReference>
<evidence type="ECO:0000256" key="5">
    <source>
        <dbReference type="SAM" id="MobiDB-lite"/>
    </source>
</evidence>
<evidence type="ECO:0000313" key="7">
    <source>
        <dbReference type="EMBL" id="KAF3437432.1"/>
    </source>
</evidence>
<dbReference type="GO" id="GO:0048257">
    <property type="term" value="F:3'-flap endonuclease activity"/>
    <property type="evidence" value="ECO:0007669"/>
    <property type="project" value="TreeGrafter"/>
</dbReference>
<keyword evidence="4" id="KW-0255">Endonuclease</keyword>
<evidence type="ECO:0000256" key="1">
    <source>
        <dbReference type="ARBA" id="ARBA00017114"/>
    </source>
</evidence>
<dbReference type="InterPro" id="IPR047416">
    <property type="entry name" value="XPF_nuclease_Mus81"/>
</dbReference>
<evidence type="ECO:0000256" key="2">
    <source>
        <dbReference type="ARBA" id="ARBA00022801"/>
    </source>
</evidence>
<dbReference type="InterPro" id="IPR033309">
    <property type="entry name" value="Mus81"/>
</dbReference>
<feature type="domain" description="ERCC4" evidence="6">
    <location>
        <begin position="97"/>
        <end position="201"/>
    </location>
</feature>
<dbReference type="InterPro" id="IPR006166">
    <property type="entry name" value="ERCC4_domain"/>
</dbReference>
<dbReference type="SUPFAM" id="SSF52980">
    <property type="entry name" value="Restriction endonuclease-like"/>
    <property type="match status" value="1"/>
</dbReference>
<comment type="subunit">
    <text evidence="4">Interacts with EME1.</text>
</comment>
<keyword evidence="4" id="KW-0540">Nuclease</keyword>
<dbReference type="GO" id="GO:0000727">
    <property type="term" value="P:double-strand break repair via break-induced replication"/>
    <property type="evidence" value="ECO:0007669"/>
    <property type="project" value="UniProtKB-UniRule"/>
</dbReference>
<dbReference type="SMART" id="SM00891">
    <property type="entry name" value="ERCC4"/>
    <property type="match status" value="1"/>
</dbReference>
<comment type="subcellular location">
    <subcellularLocation>
        <location evidence="4">Nucleus</location>
    </subcellularLocation>
</comment>
<accession>A0A8K0DTY6</accession>
<evidence type="ECO:0000313" key="8">
    <source>
        <dbReference type="Proteomes" id="UP000796880"/>
    </source>
</evidence>
<dbReference type="GO" id="GO:0031573">
    <property type="term" value="P:mitotic intra-S DNA damage checkpoint signaling"/>
    <property type="evidence" value="ECO:0007669"/>
    <property type="project" value="TreeGrafter"/>
</dbReference>
<feature type="compositionally biased region" description="Polar residues" evidence="5">
    <location>
        <begin position="56"/>
        <end position="72"/>
    </location>
</feature>
<dbReference type="GO" id="GO:0048476">
    <property type="term" value="C:Holliday junction resolvase complex"/>
    <property type="evidence" value="ECO:0007669"/>
    <property type="project" value="UniProtKB-UniRule"/>
</dbReference>
<proteinExistence type="inferred from homology"/>
<keyword evidence="3" id="KW-0469">Meiosis</keyword>
<comment type="caution">
    <text evidence="7">The sequence shown here is derived from an EMBL/GenBank/DDBJ whole genome shotgun (WGS) entry which is preliminary data.</text>
</comment>
<evidence type="ECO:0000256" key="4">
    <source>
        <dbReference type="RuleBase" id="RU369042"/>
    </source>
</evidence>
<keyword evidence="4" id="KW-0479">Metal-binding</keyword>
<comment type="function">
    <text evidence="4">Interacts with EME1 to form a DNA structure-specific endonuclease with substrate preference for branched DNA structures with a 5'-end at the branch nick. Typical substrates include 3'-flap structures, D-loops, replication forks and nicked Holliday junctions. May be required in mitosis for the processing of stalled or collapsed replication fork intermediates. May be required in meiosis for the repair of meiosis-specific double strand breaks subsequent to single-end invasion (SEI).</text>
</comment>
<keyword evidence="8" id="KW-1185">Reference proteome</keyword>
<dbReference type="GO" id="GO:0000712">
    <property type="term" value="P:resolution of meiotic recombination intermediates"/>
    <property type="evidence" value="ECO:0007669"/>
    <property type="project" value="TreeGrafter"/>
</dbReference>
<dbReference type="PANTHER" id="PTHR13451">
    <property type="entry name" value="CLASS II CROSSOVER JUNCTION ENDONUCLEASE MUS81"/>
    <property type="match status" value="1"/>
</dbReference>
<reference evidence="7" key="1">
    <citation type="submission" date="2020-03" db="EMBL/GenBank/DDBJ databases">
        <title>A high-quality chromosome-level genome assembly of a woody plant with both climbing and erect habits, Rhamnella rubrinervis.</title>
        <authorList>
            <person name="Lu Z."/>
            <person name="Yang Y."/>
            <person name="Zhu X."/>
            <person name="Sun Y."/>
        </authorList>
    </citation>
    <scope>NUCLEOTIDE SEQUENCE</scope>
    <source>
        <strain evidence="7">BYM</strain>
        <tissue evidence="7">Leaf</tissue>
    </source>
</reference>
<dbReference type="Gene3D" id="3.40.50.10130">
    <property type="match status" value="1"/>
</dbReference>
<dbReference type="CDD" id="cd20074">
    <property type="entry name" value="XPF_nuclease_Mus81"/>
    <property type="match status" value="1"/>
</dbReference>
<dbReference type="Proteomes" id="UP000796880">
    <property type="component" value="Unassembled WGS sequence"/>
</dbReference>
<dbReference type="OrthoDB" id="5963188at2759"/>
<dbReference type="FunFam" id="3.40.50.10130:FF:000005">
    <property type="entry name" value="crossover junction endonuclease MUS81 isoform X1"/>
    <property type="match status" value="1"/>
</dbReference>
<evidence type="ECO:0000259" key="6">
    <source>
        <dbReference type="SMART" id="SM00891"/>
    </source>
</evidence>
<dbReference type="GO" id="GO:0008821">
    <property type="term" value="F:crossover junction DNA endonuclease activity"/>
    <property type="evidence" value="ECO:0007669"/>
    <property type="project" value="UniProtKB-UniRule"/>
</dbReference>
<dbReference type="GO" id="GO:0046872">
    <property type="term" value="F:metal ion binding"/>
    <property type="evidence" value="ECO:0007669"/>
    <property type="project" value="UniProtKB-UniRule"/>
</dbReference>
<keyword evidence="4" id="KW-0460">Magnesium</keyword>
<evidence type="ECO:0000256" key="3">
    <source>
        <dbReference type="ARBA" id="ARBA00023254"/>
    </source>
</evidence>
<comment type="cofactor">
    <cofactor evidence="4">
        <name>Mg(2+)</name>
        <dbReference type="ChEBI" id="CHEBI:18420"/>
    </cofactor>
</comment>
<dbReference type="EMBL" id="VOIH02000009">
    <property type="protein sequence ID" value="KAF3437432.1"/>
    <property type="molecule type" value="Genomic_DNA"/>
</dbReference>
<keyword evidence="2 4" id="KW-0378">Hydrolase</keyword>
<organism evidence="7 8">
    <name type="scientific">Rhamnella rubrinervis</name>
    <dbReference type="NCBI Taxonomy" id="2594499"/>
    <lineage>
        <taxon>Eukaryota</taxon>
        <taxon>Viridiplantae</taxon>
        <taxon>Streptophyta</taxon>
        <taxon>Embryophyta</taxon>
        <taxon>Tracheophyta</taxon>
        <taxon>Spermatophyta</taxon>
        <taxon>Magnoliopsida</taxon>
        <taxon>eudicotyledons</taxon>
        <taxon>Gunneridae</taxon>
        <taxon>Pentapetalae</taxon>
        <taxon>rosids</taxon>
        <taxon>fabids</taxon>
        <taxon>Rosales</taxon>
        <taxon>Rhamnaceae</taxon>
        <taxon>rhamnoid group</taxon>
        <taxon>Rhamneae</taxon>
        <taxon>Rhamnella</taxon>
    </lineage>
</organism>
<keyword evidence="4" id="KW-0233">DNA recombination</keyword>
<comment type="similarity">
    <text evidence="4">Belongs to the XPF family.</text>
</comment>
<feature type="region of interest" description="Disordered" evidence="5">
    <location>
        <begin position="50"/>
        <end position="75"/>
    </location>
</feature>
<gene>
    <name evidence="7" type="ORF">FNV43_RR20185</name>
</gene>
<dbReference type="PANTHER" id="PTHR13451:SF0">
    <property type="entry name" value="CROSSOVER JUNCTION ENDONUCLEASE MUS81"/>
    <property type="match status" value="1"/>
</dbReference>
<keyword evidence="4" id="KW-0539">Nucleus</keyword>
<dbReference type="GO" id="GO:0006308">
    <property type="term" value="P:DNA catabolic process"/>
    <property type="evidence" value="ECO:0007669"/>
    <property type="project" value="UniProtKB-UniRule"/>
</dbReference>
<dbReference type="AlphaFoldDB" id="A0A8K0DTY6"/>
<protein>
    <recommendedName>
        <fullName evidence="1 4">Crossover junction endonuclease MUS81</fullName>
        <ecNumber evidence="4">3.1.22.-</ecNumber>
    </recommendedName>
</protein>